<evidence type="ECO:0000313" key="3">
    <source>
        <dbReference type="Proteomes" id="UP001628179"/>
    </source>
</evidence>
<dbReference type="Pfam" id="PF00069">
    <property type="entry name" value="Pkinase"/>
    <property type="match status" value="1"/>
</dbReference>
<dbReference type="InterPro" id="IPR011009">
    <property type="entry name" value="Kinase-like_dom_sf"/>
</dbReference>
<feature type="domain" description="Protein kinase" evidence="1">
    <location>
        <begin position="190"/>
        <end position="348"/>
    </location>
</feature>
<gene>
    <name evidence="2" type="ORF">MFIFM68171_01744</name>
</gene>
<dbReference type="Gene3D" id="1.10.510.10">
    <property type="entry name" value="Transferase(Phosphotransferase) domain 1"/>
    <property type="match status" value="1"/>
</dbReference>
<dbReference type="GeneID" id="98172489"/>
<keyword evidence="3" id="KW-1185">Reference proteome</keyword>
<dbReference type="InterPro" id="IPR000719">
    <property type="entry name" value="Prot_kinase_dom"/>
</dbReference>
<dbReference type="Proteomes" id="UP001628179">
    <property type="component" value="Unassembled WGS sequence"/>
</dbReference>
<proteinExistence type="predicted"/>
<sequence length="348" mass="38704">MSFYIHPSVRVLLAFLTRSPVHITVHREHSLGSSERVAEARAAPITGPNEKNLVIKISPDGASYACTVKCEGVELEILFNPASDDLVFANSGKTTVFTGPISNDRDTIEVFLRRVAPRTPLVLEPGWHSIRDKQRKYLGSLRIQRLDRWRITTAVSLASTVPQLPHTFSVANALLELRDGQAVVKDGQYLKRLLTLSDSSRSSVFLAEHAEFPRRAVVVKVLRQPQPTRDLVSTLRRWLDEMRAYRLLSEAAGPGCAPSLASFNTAEWYFSGSPRDVLLVVTGVASALAFVHSHRLAHNDVRPCNILYDTKFGAVLCDFSLASPIKPQSGRLRSEGAPWYLPPEFRIN</sequence>
<dbReference type="EMBL" id="BAAFSV010000001">
    <property type="protein sequence ID" value="GAB1311534.1"/>
    <property type="molecule type" value="Genomic_DNA"/>
</dbReference>
<dbReference type="RefSeq" id="XP_070913267.1">
    <property type="nucleotide sequence ID" value="XM_071057166.1"/>
</dbReference>
<comment type="caution">
    <text evidence="2">The sequence shown here is derived from an EMBL/GenBank/DDBJ whole genome shotgun (WGS) entry which is preliminary data.</text>
</comment>
<protein>
    <recommendedName>
        <fullName evidence="1">Protein kinase domain-containing protein</fullName>
    </recommendedName>
</protein>
<dbReference type="SUPFAM" id="SSF56112">
    <property type="entry name" value="Protein kinase-like (PK-like)"/>
    <property type="match status" value="1"/>
</dbReference>
<accession>A0ABQ0G1J5</accession>
<organism evidence="2 3">
    <name type="scientific">Madurella fahalii</name>
    <dbReference type="NCBI Taxonomy" id="1157608"/>
    <lineage>
        <taxon>Eukaryota</taxon>
        <taxon>Fungi</taxon>
        <taxon>Dikarya</taxon>
        <taxon>Ascomycota</taxon>
        <taxon>Pezizomycotina</taxon>
        <taxon>Sordariomycetes</taxon>
        <taxon>Sordariomycetidae</taxon>
        <taxon>Sordariales</taxon>
        <taxon>Sordariales incertae sedis</taxon>
        <taxon>Madurella</taxon>
    </lineage>
</organism>
<dbReference type="PROSITE" id="PS50011">
    <property type="entry name" value="PROTEIN_KINASE_DOM"/>
    <property type="match status" value="1"/>
</dbReference>
<evidence type="ECO:0000313" key="2">
    <source>
        <dbReference type="EMBL" id="GAB1311534.1"/>
    </source>
</evidence>
<dbReference type="PANTHER" id="PTHR24359:SF1">
    <property type="entry name" value="INHIBITOR OF NUCLEAR FACTOR KAPPA-B KINASE EPSILON SUBUNIT HOMOLOG 1-RELATED"/>
    <property type="match status" value="1"/>
</dbReference>
<evidence type="ECO:0000259" key="1">
    <source>
        <dbReference type="PROSITE" id="PS50011"/>
    </source>
</evidence>
<name>A0ABQ0G1J5_9PEZI</name>
<reference evidence="2 3" key="1">
    <citation type="submission" date="2024-09" db="EMBL/GenBank/DDBJ databases">
        <title>Itraconazole resistance in Madurella fahalii resulting from another homologue of gene encoding cytochrome P450 14-alpha sterol demethylase (CYP51).</title>
        <authorList>
            <person name="Yoshioka I."/>
            <person name="Fahal A.H."/>
            <person name="Kaneko S."/>
            <person name="Yaguchi T."/>
        </authorList>
    </citation>
    <scope>NUCLEOTIDE SEQUENCE [LARGE SCALE GENOMIC DNA]</scope>
    <source>
        <strain evidence="2 3">IFM 68171</strain>
    </source>
</reference>
<dbReference type="PANTHER" id="PTHR24359">
    <property type="entry name" value="SERINE/THREONINE-PROTEIN KINASE SBK1"/>
    <property type="match status" value="1"/>
</dbReference>